<accession>A0A9W7FEY5</accession>
<dbReference type="InterPro" id="IPR003960">
    <property type="entry name" value="ATPase_AAA_CS"/>
</dbReference>
<sequence>MNLIWLSSLMRSPRRGSSRYSALAIFFAIAFVLRQRRSRRLRSTPLPRIVDGDLSSLLSGLASASSYVIEPASMTIQSSSNHRYHYDPSLLPFLVREMSRVGARFSIKRSNSTNLATFLQQLVIVSAPLVFMHYMLNKLDPTKDETDSIARIESLHSSPDFSTSSFADLCDTYPTHAVRSMKIIHDYIVGVDSNSNNNSNNNITTLPNGVMFSGTPGSGKTYMHGVLVRALRDFYARSSEPRVGSVGVRVNGSDFIYKYVGVGSSRIKNLYKAVEERCRREIKNNFGMEECVGIVCIDEVDSFTFQRSSERSDTTHNSEQHHTLNMFLSLLDFTMESDGVRIITIATTNMIGGLDAAVRRYGRFDDIVHLMPPSLEERVAILKSVGGERDWLEVAAEMSGWSRVEVSKGVSVDERQRVELRRRMGM</sequence>
<dbReference type="Gene3D" id="3.40.50.300">
    <property type="entry name" value="P-loop containing nucleotide triphosphate hydrolases"/>
    <property type="match status" value="1"/>
</dbReference>
<keyword evidence="1" id="KW-0547">Nucleotide-binding</keyword>
<keyword evidence="1" id="KW-0067">ATP-binding</keyword>
<gene>
    <name evidence="4" type="ORF">TrLO_g15778</name>
</gene>
<evidence type="ECO:0000313" key="5">
    <source>
        <dbReference type="Proteomes" id="UP001165122"/>
    </source>
</evidence>
<dbReference type="CDD" id="cd19481">
    <property type="entry name" value="RecA-like_protease"/>
    <property type="match status" value="1"/>
</dbReference>
<dbReference type="Proteomes" id="UP001165122">
    <property type="component" value="Unassembled WGS sequence"/>
</dbReference>
<proteinExistence type="inferred from homology"/>
<dbReference type="EMBL" id="BRXW01000153">
    <property type="protein sequence ID" value="GMI10823.1"/>
    <property type="molecule type" value="Genomic_DNA"/>
</dbReference>
<dbReference type="GO" id="GO:0016887">
    <property type="term" value="F:ATP hydrolysis activity"/>
    <property type="evidence" value="ECO:0007669"/>
    <property type="project" value="InterPro"/>
</dbReference>
<protein>
    <recommendedName>
        <fullName evidence="3">AAA+ ATPase domain-containing protein</fullName>
    </recommendedName>
</protein>
<keyword evidence="2" id="KW-1133">Transmembrane helix</keyword>
<keyword evidence="2" id="KW-0472">Membrane</keyword>
<keyword evidence="5" id="KW-1185">Reference proteome</keyword>
<dbReference type="InterPro" id="IPR003959">
    <property type="entry name" value="ATPase_AAA_core"/>
</dbReference>
<feature type="domain" description="AAA+ ATPase" evidence="3">
    <location>
        <begin position="206"/>
        <end position="375"/>
    </location>
</feature>
<evidence type="ECO:0000313" key="4">
    <source>
        <dbReference type="EMBL" id="GMI10823.1"/>
    </source>
</evidence>
<feature type="transmembrane region" description="Helical" evidence="2">
    <location>
        <begin position="115"/>
        <end position="136"/>
    </location>
</feature>
<evidence type="ECO:0000259" key="3">
    <source>
        <dbReference type="SMART" id="SM00382"/>
    </source>
</evidence>
<dbReference type="InterPro" id="IPR027417">
    <property type="entry name" value="P-loop_NTPase"/>
</dbReference>
<dbReference type="GO" id="GO:0006508">
    <property type="term" value="P:proteolysis"/>
    <property type="evidence" value="ECO:0007669"/>
    <property type="project" value="TreeGrafter"/>
</dbReference>
<comment type="caution">
    <text evidence="4">The sequence shown here is derived from an EMBL/GenBank/DDBJ whole genome shotgun (WGS) entry which is preliminary data.</text>
</comment>
<dbReference type="PROSITE" id="PS00674">
    <property type="entry name" value="AAA"/>
    <property type="match status" value="1"/>
</dbReference>
<dbReference type="AlphaFoldDB" id="A0A9W7FEY5"/>
<dbReference type="InterPro" id="IPR003593">
    <property type="entry name" value="AAA+_ATPase"/>
</dbReference>
<dbReference type="PANTHER" id="PTHR23076:SF97">
    <property type="entry name" value="ATP-DEPENDENT ZINC METALLOPROTEASE YME1L1"/>
    <property type="match status" value="1"/>
</dbReference>
<organism evidence="4 5">
    <name type="scientific">Triparma laevis f. longispina</name>
    <dbReference type="NCBI Taxonomy" id="1714387"/>
    <lineage>
        <taxon>Eukaryota</taxon>
        <taxon>Sar</taxon>
        <taxon>Stramenopiles</taxon>
        <taxon>Ochrophyta</taxon>
        <taxon>Bolidophyceae</taxon>
        <taxon>Parmales</taxon>
        <taxon>Triparmaceae</taxon>
        <taxon>Triparma</taxon>
    </lineage>
</organism>
<dbReference type="GO" id="GO:0005524">
    <property type="term" value="F:ATP binding"/>
    <property type="evidence" value="ECO:0007669"/>
    <property type="project" value="UniProtKB-KW"/>
</dbReference>
<name>A0A9W7FEY5_9STRA</name>
<evidence type="ECO:0000256" key="1">
    <source>
        <dbReference type="RuleBase" id="RU003651"/>
    </source>
</evidence>
<reference evidence="5" key="1">
    <citation type="journal article" date="2023" name="Commun. Biol.">
        <title>Genome analysis of Parmales, the sister group of diatoms, reveals the evolutionary specialization of diatoms from phago-mixotrophs to photoautotrophs.</title>
        <authorList>
            <person name="Ban H."/>
            <person name="Sato S."/>
            <person name="Yoshikawa S."/>
            <person name="Yamada K."/>
            <person name="Nakamura Y."/>
            <person name="Ichinomiya M."/>
            <person name="Sato N."/>
            <person name="Blanc-Mathieu R."/>
            <person name="Endo H."/>
            <person name="Kuwata A."/>
            <person name="Ogata H."/>
        </authorList>
    </citation>
    <scope>NUCLEOTIDE SEQUENCE [LARGE SCALE GENOMIC DNA]</scope>
    <source>
        <strain evidence="5">NIES 3700</strain>
    </source>
</reference>
<keyword evidence="2" id="KW-0812">Transmembrane</keyword>
<dbReference type="PANTHER" id="PTHR23076">
    <property type="entry name" value="METALLOPROTEASE M41 FTSH"/>
    <property type="match status" value="1"/>
</dbReference>
<dbReference type="SMART" id="SM00382">
    <property type="entry name" value="AAA"/>
    <property type="match status" value="1"/>
</dbReference>
<feature type="transmembrane region" description="Helical" evidence="2">
    <location>
        <begin position="16"/>
        <end position="33"/>
    </location>
</feature>
<comment type="similarity">
    <text evidence="1">Belongs to the AAA ATPase family.</text>
</comment>
<dbReference type="Pfam" id="PF00004">
    <property type="entry name" value="AAA"/>
    <property type="match status" value="1"/>
</dbReference>
<dbReference type="GO" id="GO:0004176">
    <property type="term" value="F:ATP-dependent peptidase activity"/>
    <property type="evidence" value="ECO:0007669"/>
    <property type="project" value="TreeGrafter"/>
</dbReference>
<dbReference type="SUPFAM" id="SSF52540">
    <property type="entry name" value="P-loop containing nucleoside triphosphate hydrolases"/>
    <property type="match status" value="1"/>
</dbReference>
<evidence type="ECO:0000256" key="2">
    <source>
        <dbReference type="SAM" id="Phobius"/>
    </source>
</evidence>
<dbReference type="OrthoDB" id="195272at2759"/>